<keyword evidence="13" id="KW-0234">DNA repair</keyword>
<evidence type="ECO:0000256" key="10">
    <source>
        <dbReference type="ARBA" id="ARBA00022840"/>
    </source>
</evidence>
<evidence type="ECO:0000256" key="14">
    <source>
        <dbReference type="ARBA" id="ARBA00038000"/>
    </source>
</evidence>
<reference evidence="18 19" key="1">
    <citation type="submission" date="2013-12" db="EMBL/GenBank/DDBJ databases">
        <authorList>
            <person name="Stott M."/>
        </authorList>
    </citation>
    <scope>NUCLEOTIDE SEQUENCE [LARGE SCALE GENOMIC DNA]</scope>
    <source>
        <strain evidence="18 19">K22</strain>
    </source>
</reference>
<keyword evidence="9" id="KW-0862">Zinc</keyword>
<dbReference type="Gene3D" id="1.10.8.280">
    <property type="entry name" value="ABC transporter ATPase domain-like"/>
    <property type="match status" value="1"/>
</dbReference>
<dbReference type="CDD" id="cd03271">
    <property type="entry name" value="ABC_UvrA_II"/>
    <property type="match status" value="1"/>
</dbReference>
<keyword evidence="5" id="KW-0547">Nucleotide-binding</keyword>
<evidence type="ECO:0000256" key="6">
    <source>
        <dbReference type="ARBA" id="ARBA00022763"/>
    </source>
</evidence>
<evidence type="ECO:0000256" key="13">
    <source>
        <dbReference type="ARBA" id="ARBA00023204"/>
    </source>
</evidence>
<evidence type="ECO:0000256" key="8">
    <source>
        <dbReference type="ARBA" id="ARBA00022771"/>
    </source>
</evidence>
<organism evidence="18 19">
    <name type="scientific">Pyrinomonas methylaliphatogenes</name>
    <dbReference type="NCBI Taxonomy" id="454194"/>
    <lineage>
        <taxon>Bacteria</taxon>
        <taxon>Pseudomonadati</taxon>
        <taxon>Acidobacteriota</taxon>
        <taxon>Blastocatellia</taxon>
        <taxon>Blastocatellales</taxon>
        <taxon>Pyrinomonadaceae</taxon>
        <taxon>Pyrinomonas</taxon>
    </lineage>
</organism>
<evidence type="ECO:0000256" key="5">
    <source>
        <dbReference type="ARBA" id="ARBA00022741"/>
    </source>
</evidence>
<evidence type="ECO:0000256" key="15">
    <source>
        <dbReference type="ARBA" id="ARBA00039316"/>
    </source>
</evidence>
<feature type="domain" description="ABC transporter" evidence="17">
    <location>
        <begin position="354"/>
        <end position="596"/>
    </location>
</feature>
<dbReference type="Pfam" id="PF17760">
    <property type="entry name" value="UvrA_inter"/>
    <property type="match status" value="1"/>
</dbReference>
<accession>A0A0B6X044</accession>
<dbReference type="GO" id="GO:0008270">
    <property type="term" value="F:zinc ion binding"/>
    <property type="evidence" value="ECO:0007669"/>
    <property type="project" value="UniProtKB-KW"/>
</dbReference>
<dbReference type="NCBIfam" id="TIGR00630">
    <property type="entry name" value="uvra"/>
    <property type="match status" value="1"/>
</dbReference>
<gene>
    <name evidence="18" type="ORF">PYK22_01787</name>
</gene>
<keyword evidence="10" id="KW-0067">ATP-binding</keyword>
<keyword evidence="8" id="KW-0863">Zinc-finger</keyword>
<keyword evidence="19" id="KW-1185">Reference proteome</keyword>
<evidence type="ECO:0000256" key="12">
    <source>
        <dbReference type="ARBA" id="ARBA00023125"/>
    </source>
</evidence>
<dbReference type="GO" id="GO:0003677">
    <property type="term" value="F:DNA binding"/>
    <property type="evidence" value="ECO:0007669"/>
    <property type="project" value="UniProtKB-KW"/>
</dbReference>
<keyword evidence="4" id="KW-0677">Repeat</keyword>
<dbReference type="GO" id="GO:0009380">
    <property type="term" value="C:excinuclease repair complex"/>
    <property type="evidence" value="ECO:0007669"/>
    <property type="project" value="InterPro"/>
</dbReference>
<dbReference type="Gene3D" id="1.20.1580.10">
    <property type="entry name" value="ABC transporter ATPase like domain"/>
    <property type="match status" value="4"/>
</dbReference>
<evidence type="ECO:0000256" key="4">
    <source>
        <dbReference type="ARBA" id="ARBA00022737"/>
    </source>
</evidence>
<dbReference type="PROSITE" id="PS00211">
    <property type="entry name" value="ABC_TRANSPORTER_1"/>
    <property type="match status" value="1"/>
</dbReference>
<evidence type="ECO:0000256" key="1">
    <source>
        <dbReference type="ARBA" id="ARBA00004496"/>
    </source>
</evidence>
<dbReference type="PANTHER" id="PTHR43152">
    <property type="entry name" value="UVRABC SYSTEM PROTEIN A"/>
    <property type="match status" value="1"/>
</dbReference>
<evidence type="ECO:0000256" key="2">
    <source>
        <dbReference type="ARBA" id="ARBA00022490"/>
    </source>
</evidence>
<dbReference type="PROSITE" id="PS50893">
    <property type="entry name" value="ABC_TRANSPORTER_2"/>
    <property type="match status" value="2"/>
</dbReference>
<evidence type="ECO:0000256" key="3">
    <source>
        <dbReference type="ARBA" id="ARBA00022723"/>
    </source>
</evidence>
<evidence type="ECO:0000313" key="18">
    <source>
        <dbReference type="EMBL" id="CDM65780.1"/>
    </source>
</evidence>
<dbReference type="Proteomes" id="UP000031518">
    <property type="component" value="Unassembled WGS sequence"/>
</dbReference>
<dbReference type="InterPro" id="IPR041102">
    <property type="entry name" value="UvrA_inter"/>
</dbReference>
<keyword evidence="11" id="KW-0267">Excision nuclease</keyword>
<dbReference type="GO" id="GO:0005737">
    <property type="term" value="C:cytoplasm"/>
    <property type="evidence" value="ECO:0007669"/>
    <property type="project" value="UniProtKB-SubCell"/>
</dbReference>
<sequence>MQEMAQDAIIVRGARVNNLKNITFSIPIERLTVVTGVSGSGKSSLAFDTIYAEGQRRYVESLSAYARQFLERMDKPEVDEISSIPPAIAIRQKNSTRNPRSTVGTQTEIYDYLRLLFARVGTTICRVCGRAVHRDSPESAAAETLSALPEGTRFYVLFPADAGLYLEENGANRPRARKKVSRDEALSANAVKAHVMSLMQRGFTRFRRGAETFELRTPEDYNLPDFNGVYVLVDRLVARADARGRLVDSLETCFREGHGTAIIETVEPEPRFLRFSERFECKYDGTVYAQPEPRLFSFNNPYGACPTCQGFGNIIGLDLNLVIPDPSLTLEQGAIEPWTKPQFDWARDELRRFCRAEKIPMNVPFNELTRAQQRAIIEGKGEWGGVRGFFDWLETKKYKLHVRVFLAKYRGYTVCPDCGGGRLRQEARDVRVGGKTLPEVCALSIKDAAAFFNSLQLTPEQSAIAERLLLEIRSRLQFLIDVGLEYLTLDRLASTLSGGEAQRIQLATSLGSSLVGALYVLDEPSIGLHPRDSQRLIRLLQNLRDLGNTVLVVEHDAEMIRAADHILDIGPAAGELGGQIVYEGNYEGLLRHPTSLTARYLRGDLEIKEPKQRKKPGKRKLQLRGASEHNLKNIDLDIPLDLLVCVTGVSGSGKSTLVYDCIYAGLKKQRGEWQGPVGAFRRLDGGQYLDDVVMVDQSPIGRTPRSNPVTYIKAYDAIREVFAATREARAQGLDPAHFSFNVPGGRCDVCEGSGTVTIEMQFLADVELVCEECKGTRFKQHILDIRYRGKNIHEVLNMTVREALLFFRDVPKITSRLRVLDEVGLGYLRLGQSATTLSGGEAQRVKLAAHLAKKTGSHALYIFDEPTTGLHFDDINKLLHAFRSLIEAGGSLIVIEHNLDVIKAADYIIDLGPEGGEAGGHVVACGTPEEVARVDRSHTGRFLRAHLARVKAEFFERRERVDEFEETHSI</sequence>
<dbReference type="InterPro" id="IPR004602">
    <property type="entry name" value="UvrA"/>
</dbReference>
<evidence type="ECO:0000256" key="16">
    <source>
        <dbReference type="ARBA" id="ARBA00042156"/>
    </source>
</evidence>
<evidence type="ECO:0000256" key="7">
    <source>
        <dbReference type="ARBA" id="ARBA00022769"/>
    </source>
</evidence>
<dbReference type="GO" id="GO:0005524">
    <property type="term" value="F:ATP binding"/>
    <property type="evidence" value="ECO:0007669"/>
    <property type="project" value="UniProtKB-KW"/>
</dbReference>
<dbReference type="GO" id="GO:0016887">
    <property type="term" value="F:ATP hydrolysis activity"/>
    <property type="evidence" value="ECO:0007669"/>
    <property type="project" value="InterPro"/>
</dbReference>
<keyword evidence="12" id="KW-0238">DNA-binding</keyword>
<dbReference type="InterPro" id="IPR003439">
    <property type="entry name" value="ABC_transporter-like_ATP-bd"/>
</dbReference>
<dbReference type="GO" id="GO:0006289">
    <property type="term" value="P:nucleotide-excision repair"/>
    <property type="evidence" value="ECO:0007669"/>
    <property type="project" value="InterPro"/>
</dbReference>
<keyword evidence="2" id="KW-0963">Cytoplasm</keyword>
<comment type="subcellular location">
    <subcellularLocation>
        <location evidence="1">Cytoplasm</location>
    </subcellularLocation>
</comment>
<protein>
    <recommendedName>
        <fullName evidence="15">UvrABC system protein A</fullName>
    </recommendedName>
    <alternativeName>
        <fullName evidence="16">Excinuclease ABC subunit A</fullName>
    </alternativeName>
</protein>
<reference evidence="18 19" key="2">
    <citation type="submission" date="2015-01" db="EMBL/GenBank/DDBJ databases">
        <title>Complete genome sequence of Pyrinomonas methylaliphatogenes type strain K22T.</title>
        <authorList>
            <person name="Lee K.C.Y."/>
            <person name="Power J.F."/>
            <person name="Dunfield P.F."/>
            <person name="Morgan X.C."/>
            <person name="Huttenhower C."/>
            <person name="Stott M.B."/>
        </authorList>
    </citation>
    <scope>NUCLEOTIDE SEQUENCE [LARGE SCALE GENOMIC DNA]</scope>
    <source>
        <strain evidence="18 19">K22</strain>
    </source>
</reference>
<evidence type="ECO:0000256" key="11">
    <source>
        <dbReference type="ARBA" id="ARBA00022881"/>
    </source>
</evidence>
<evidence type="ECO:0000259" key="17">
    <source>
        <dbReference type="PROSITE" id="PS50893"/>
    </source>
</evidence>
<dbReference type="Pfam" id="PF17755">
    <property type="entry name" value="UvrA_DNA-bind"/>
    <property type="match status" value="1"/>
</dbReference>
<dbReference type="STRING" id="454194.PYK22_01787"/>
<keyword evidence="7" id="KW-0228">DNA excision</keyword>
<comment type="similarity">
    <text evidence="14">Belongs to the ABC transporter superfamily. UvrA family.</text>
</comment>
<dbReference type="InterPro" id="IPR041552">
    <property type="entry name" value="UvrA_DNA-bd"/>
</dbReference>
<evidence type="ECO:0000313" key="19">
    <source>
        <dbReference type="Proteomes" id="UP000031518"/>
    </source>
</evidence>
<keyword evidence="6" id="KW-0227">DNA damage</keyword>
<dbReference type="RefSeq" id="WP_041976329.1">
    <property type="nucleotide sequence ID" value="NZ_CBXV010000006.1"/>
</dbReference>
<dbReference type="GO" id="GO:0004518">
    <property type="term" value="F:nuclease activity"/>
    <property type="evidence" value="ECO:0007669"/>
    <property type="project" value="UniProtKB-KW"/>
</dbReference>
<dbReference type="AlphaFoldDB" id="A0A0B6X044"/>
<dbReference type="InterPro" id="IPR027417">
    <property type="entry name" value="P-loop_NTPase"/>
</dbReference>
<keyword evidence="3" id="KW-0479">Metal-binding</keyword>
<dbReference type="EMBL" id="CBXV010000006">
    <property type="protein sequence ID" value="CDM65780.1"/>
    <property type="molecule type" value="Genomic_DNA"/>
</dbReference>
<dbReference type="SUPFAM" id="SSF52540">
    <property type="entry name" value="P-loop containing nucleoside triphosphate hydrolases"/>
    <property type="match status" value="2"/>
</dbReference>
<evidence type="ECO:0000256" key="9">
    <source>
        <dbReference type="ARBA" id="ARBA00022833"/>
    </source>
</evidence>
<dbReference type="Gene3D" id="3.30.190.20">
    <property type="match status" value="1"/>
</dbReference>
<dbReference type="PANTHER" id="PTHR43152:SF3">
    <property type="entry name" value="UVRABC SYSTEM PROTEIN A"/>
    <property type="match status" value="1"/>
</dbReference>
<dbReference type="Gene3D" id="3.40.50.300">
    <property type="entry name" value="P-loop containing nucleotide triphosphate hydrolases"/>
    <property type="match status" value="3"/>
</dbReference>
<name>A0A0B6X044_9BACT</name>
<feature type="domain" description="ABC transporter" evidence="17">
    <location>
        <begin position="607"/>
        <end position="944"/>
    </location>
</feature>
<dbReference type="InterPro" id="IPR017871">
    <property type="entry name" value="ABC_transporter-like_CS"/>
</dbReference>
<proteinExistence type="inferred from homology"/>
<dbReference type="NCBIfam" id="NF001503">
    <property type="entry name" value="PRK00349.1"/>
    <property type="match status" value="1"/>
</dbReference>